<dbReference type="InterPro" id="IPR022907">
    <property type="entry name" value="VapC_family"/>
</dbReference>
<evidence type="ECO:0000313" key="9">
    <source>
        <dbReference type="Proteomes" id="UP000315628"/>
    </source>
</evidence>
<dbReference type="InterPro" id="IPR002716">
    <property type="entry name" value="PIN_dom"/>
</dbReference>
<dbReference type="InterPro" id="IPR006226">
    <property type="entry name" value="Mtu_PIN"/>
</dbReference>
<dbReference type="GO" id="GO:0016788">
    <property type="term" value="F:hydrolase activity, acting on ester bonds"/>
    <property type="evidence" value="ECO:0007669"/>
    <property type="project" value="InterPro"/>
</dbReference>
<keyword evidence="1 6" id="KW-1277">Toxin-antitoxin system</keyword>
<dbReference type="SUPFAM" id="SSF88723">
    <property type="entry name" value="PIN domain-like"/>
    <property type="match status" value="1"/>
</dbReference>
<evidence type="ECO:0000256" key="4">
    <source>
        <dbReference type="ARBA" id="ARBA00022801"/>
    </source>
</evidence>
<reference evidence="8 9" key="1">
    <citation type="submission" date="2019-06" db="EMBL/GenBank/DDBJ databases">
        <title>Sequencing the genomes of 1000 actinobacteria strains.</title>
        <authorList>
            <person name="Klenk H.-P."/>
        </authorList>
    </citation>
    <scope>NUCLEOTIDE SEQUENCE [LARGE SCALE GENOMIC DNA]</scope>
    <source>
        <strain evidence="8 9">DSM 18935</strain>
    </source>
</reference>
<keyword evidence="5 6" id="KW-0460">Magnesium</keyword>
<organism evidence="8 9">
    <name type="scientific">Marihabitans asiaticum</name>
    <dbReference type="NCBI Taxonomy" id="415218"/>
    <lineage>
        <taxon>Bacteria</taxon>
        <taxon>Bacillati</taxon>
        <taxon>Actinomycetota</taxon>
        <taxon>Actinomycetes</taxon>
        <taxon>Micrococcales</taxon>
        <taxon>Intrasporangiaceae</taxon>
        <taxon>Marihabitans</taxon>
    </lineage>
</organism>
<dbReference type="EC" id="3.1.-.-" evidence="6"/>
<dbReference type="Pfam" id="PF01850">
    <property type="entry name" value="PIN"/>
    <property type="match status" value="1"/>
</dbReference>
<keyword evidence="2 6" id="KW-0540">Nuclease</keyword>
<dbReference type="Gene3D" id="3.40.50.1010">
    <property type="entry name" value="5'-nuclease"/>
    <property type="match status" value="1"/>
</dbReference>
<protein>
    <recommendedName>
        <fullName evidence="6">Ribonuclease VapC</fullName>
        <shortName evidence="6">RNase VapC</shortName>
        <ecNumber evidence="6">3.1.-.-</ecNumber>
    </recommendedName>
    <alternativeName>
        <fullName evidence="6">Toxin VapC</fullName>
    </alternativeName>
</protein>
<dbReference type="GO" id="GO:0045926">
    <property type="term" value="P:negative regulation of growth"/>
    <property type="evidence" value="ECO:0007669"/>
    <property type="project" value="UniProtKB-ARBA"/>
</dbReference>
<evidence type="ECO:0000256" key="6">
    <source>
        <dbReference type="HAMAP-Rule" id="MF_00265"/>
    </source>
</evidence>
<dbReference type="GO" id="GO:0090729">
    <property type="term" value="F:toxin activity"/>
    <property type="evidence" value="ECO:0007669"/>
    <property type="project" value="UniProtKB-KW"/>
</dbReference>
<evidence type="ECO:0000256" key="2">
    <source>
        <dbReference type="ARBA" id="ARBA00022722"/>
    </source>
</evidence>
<name>A0A560WEH6_9MICO</name>
<dbReference type="GO" id="GO:0004540">
    <property type="term" value="F:RNA nuclease activity"/>
    <property type="evidence" value="ECO:0007669"/>
    <property type="project" value="InterPro"/>
</dbReference>
<evidence type="ECO:0000256" key="3">
    <source>
        <dbReference type="ARBA" id="ARBA00022723"/>
    </source>
</evidence>
<gene>
    <name evidence="6" type="primary">vapC</name>
    <name evidence="8" type="ORF">FB557_1595</name>
</gene>
<evidence type="ECO:0000256" key="1">
    <source>
        <dbReference type="ARBA" id="ARBA00022649"/>
    </source>
</evidence>
<keyword evidence="3 6" id="KW-0479">Metal-binding</keyword>
<comment type="caution">
    <text evidence="8">The sequence shown here is derived from an EMBL/GenBank/DDBJ whole genome shotgun (WGS) entry which is preliminary data.</text>
</comment>
<dbReference type="AlphaFoldDB" id="A0A560WEH6"/>
<comment type="similarity">
    <text evidence="6">Belongs to the PINc/VapC protein family.</text>
</comment>
<comment type="function">
    <text evidence="6">Toxic component of a toxin-antitoxin (TA) system. An RNase.</text>
</comment>
<sequence>MNRALLDANTLIALVVAEHEHHGEAQRWFAAQDQVLVCPVVEGALVRFLVRLGQTGAVASAVLSRLYLSPKITAVDDLSYRDVDLTAVTGHRQVTDVYLVALAGHHGATLATFDKALRSAYPQATTDPGSV</sequence>
<dbReference type="HAMAP" id="MF_00265">
    <property type="entry name" value="VapC_Nob1"/>
    <property type="match status" value="1"/>
</dbReference>
<dbReference type="NCBIfam" id="TIGR00028">
    <property type="entry name" value="Mtu_PIN_fam"/>
    <property type="match status" value="1"/>
</dbReference>
<feature type="binding site" evidence="6">
    <location>
        <position position="96"/>
    </location>
    <ligand>
        <name>Mg(2+)</name>
        <dbReference type="ChEBI" id="CHEBI:18420"/>
    </ligand>
</feature>
<dbReference type="Proteomes" id="UP000315628">
    <property type="component" value="Unassembled WGS sequence"/>
</dbReference>
<evidence type="ECO:0000259" key="7">
    <source>
        <dbReference type="Pfam" id="PF01850"/>
    </source>
</evidence>
<dbReference type="EMBL" id="VIUW01000002">
    <property type="protein sequence ID" value="TWD16052.1"/>
    <property type="molecule type" value="Genomic_DNA"/>
</dbReference>
<proteinExistence type="inferred from homology"/>
<feature type="domain" description="PIN" evidence="7">
    <location>
        <begin position="5"/>
        <end position="119"/>
    </location>
</feature>
<dbReference type="GO" id="GO:0000287">
    <property type="term" value="F:magnesium ion binding"/>
    <property type="evidence" value="ECO:0007669"/>
    <property type="project" value="UniProtKB-UniRule"/>
</dbReference>
<keyword evidence="4 6" id="KW-0378">Hydrolase</keyword>
<evidence type="ECO:0000256" key="5">
    <source>
        <dbReference type="ARBA" id="ARBA00022842"/>
    </source>
</evidence>
<keyword evidence="9" id="KW-1185">Reference proteome</keyword>
<feature type="binding site" evidence="6">
    <location>
        <position position="7"/>
    </location>
    <ligand>
        <name>Mg(2+)</name>
        <dbReference type="ChEBI" id="CHEBI:18420"/>
    </ligand>
</feature>
<accession>A0A560WEH6</accession>
<dbReference type="RefSeq" id="WP_144857036.1">
    <property type="nucleotide sequence ID" value="NZ_BAAAYT010000001.1"/>
</dbReference>
<dbReference type="InterPro" id="IPR029060">
    <property type="entry name" value="PIN-like_dom_sf"/>
</dbReference>
<comment type="cofactor">
    <cofactor evidence="6">
        <name>Mg(2+)</name>
        <dbReference type="ChEBI" id="CHEBI:18420"/>
    </cofactor>
</comment>
<keyword evidence="6" id="KW-0800">Toxin</keyword>
<dbReference type="OrthoDB" id="196567at2"/>
<evidence type="ECO:0000313" key="8">
    <source>
        <dbReference type="EMBL" id="TWD16052.1"/>
    </source>
</evidence>